<dbReference type="EMBL" id="HBIV01044422">
    <property type="protein sequence ID" value="CAE0679388.1"/>
    <property type="molecule type" value="Transcribed_RNA"/>
</dbReference>
<dbReference type="AlphaFoldDB" id="A0A7S3ZCY1"/>
<accession>A0A7S3ZCY1</accession>
<organism evidence="2">
    <name type="scientific">Lotharella globosa</name>
    <dbReference type="NCBI Taxonomy" id="91324"/>
    <lineage>
        <taxon>Eukaryota</taxon>
        <taxon>Sar</taxon>
        <taxon>Rhizaria</taxon>
        <taxon>Cercozoa</taxon>
        <taxon>Chlorarachniophyceae</taxon>
        <taxon>Lotharella</taxon>
    </lineage>
</organism>
<protein>
    <submittedName>
        <fullName evidence="2">Uncharacterized protein</fullName>
    </submittedName>
</protein>
<keyword evidence="1" id="KW-0472">Membrane</keyword>
<sequence length="136" mass="15706">MCFPGNKLWKVSIGHKSRRSTKKGKALGKKLKIEEVPLEEQENLEPLVLSAQTFEDLDGPKIERKVSWGPNTYHLTHSGEDYDRTSWPDPYDNEDYEDDCTMEWWSSKYRPLGISVILIYVSLFILTVIPDTTSIL</sequence>
<evidence type="ECO:0000256" key="1">
    <source>
        <dbReference type="SAM" id="Phobius"/>
    </source>
</evidence>
<proteinExistence type="predicted"/>
<keyword evidence="1" id="KW-1133">Transmembrane helix</keyword>
<reference evidence="2" key="1">
    <citation type="submission" date="2021-01" db="EMBL/GenBank/DDBJ databases">
        <authorList>
            <person name="Corre E."/>
            <person name="Pelletier E."/>
            <person name="Niang G."/>
            <person name="Scheremetjew M."/>
            <person name="Finn R."/>
            <person name="Kale V."/>
            <person name="Holt S."/>
            <person name="Cochrane G."/>
            <person name="Meng A."/>
            <person name="Brown T."/>
            <person name="Cohen L."/>
        </authorList>
    </citation>
    <scope>NUCLEOTIDE SEQUENCE</scope>
    <source>
        <strain evidence="2">CCCM811</strain>
    </source>
</reference>
<keyword evidence="1" id="KW-0812">Transmembrane</keyword>
<evidence type="ECO:0000313" key="2">
    <source>
        <dbReference type="EMBL" id="CAE0679388.1"/>
    </source>
</evidence>
<gene>
    <name evidence="2" type="ORF">LGLO00237_LOCUS31171</name>
</gene>
<feature type="transmembrane region" description="Helical" evidence="1">
    <location>
        <begin position="112"/>
        <end position="130"/>
    </location>
</feature>
<name>A0A7S3ZCY1_9EUKA</name>